<evidence type="ECO:0000256" key="1">
    <source>
        <dbReference type="SAM" id="MobiDB-lite"/>
    </source>
</evidence>
<sequence>MVDDVKPTVSDERQILDDLTSLSDSRAPAADDAETQDALSSPMDGDDARANENVHQGTNRTVDRPDRPDPQQGGTSADAVALDTLARAGGTDGGTEPGVDGLDPGLTARQGGIADERGGDAVARDPAGLVDPGPEQELEQGRDPAGPVGGGSLRPTAAPVVDRDPGPAGGSGPAEGSGLGDGAAVALDRATDIGGEPFGAGVTDVGPQSGGETGGGDAGGETGGGETGGGDTGGETGGGDTGGETGGGDTGGETGGGDAGGETGGGDTGGETGGGDTGGETGGGDTGGETGGGDTGGDTGGETGGGETGGGDTGGETGGGDTGGDTGGETGGGDTGGETGGGDTGGETGGGDTGGETGGGDTGGGDTQPPDPDPDVHFIVDNNGTWKPTFEGNKTFGIEESGTYQQWGATITADTDATGDGQTSIGVDKWNRAKSVLARSDESADLSVDNFVHAEVRLGDGGDSAVTIDRAKRGVVVTGDGDDVVDIDAQTNNAGWDNTFTVATGDGDDTAVITGDKGHTQIVADMGDGDDTVTLDGRMRSSEVDGGAGDDTLTGGVGTDTLRGGEGNDAVDGGAGNDVLEGGSGDDVLDGGAGVDRVEAGAGNDVGHYRLADRAEDGLDTYDGGEGHDTLKIEVDDASLTDTTVLAELRALREAIQNQAEGDGEVTSETLGLRASNWEDISIKDVRGNDVDLDSDGVSVTAEQASGAEDTAIALDISSALTDTDGSETMAITIANVPAGATLSAGTANPDGSWTLTTDDLAGLTVTPAADADTDFELQVSVKATELSGHTTEATTSLAVSVEAVNDGPVISGLADVIRVTNVKGLSYRHDFSTDSAFPDLTENRRLDPEKVNGVDPDSLTLTHDHDVSVTFVSEGAGYHNSLGWYVVDEDGTISNPQIVYGDATDKVIAREGTETVTLTPPEDGFEGKTLGFFLIGNGHNKNKKTDFWDDAAANENGTLAFVDESPLGRGSTLVREDDGSLAWVKPGNDGAEDRAPATLATTGSATPKLVFIGEDGNVSEVGAQGGIYHSTAVGDTKGLNPDDKQHAISGVTDDGEHLLVGFEDLRGLGDHDFNDLVFKVDVGSDNARQLVPTAVAPGIEVTDVDNALLTGAEARLTDGFMPGDELHLHGLDIDDDGFIAGTSIKVEMVSDDQGSVIRFTGDADHDTYTDVLSRVKLQNSGDDPELGDRFIDFTVSDGEDTGTARATVRVTDDPDAKDIILDAGEGDDVPLAEAGQTEDAAAEDPLVAATDGVDGALATAGMTAADDEESGPEAAPQAVTGGSDNDNGPDDGQDDDNGGDDSRGDLAPANDDSDAGDDGQESDGQDGNVDFFLLEEQETSDDGSWLEVAENGGGGPARGAPSLATLDDDGGGAEDGGGERQSAEEDPPASAADPAGPDDDAFGSDTAMVM</sequence>
<comment type="caution">
    <text evidence="3">The sequence shown here is derived from an EMBL/GenBank/DDBJ whole genome shotgun (WGS) entry which is preliminary data.</text>
</comment>
<dbReference type="InterPro" id="IPR018511">
    <property type="entry name" value="Hemolysin-typ_Ca-bd_CS"/>
</dbReference>
<dbReference type="EMBL" id="JACIGK010000029">
    <property type="protein sequence ID" value="MBB4267576.1"/>
    <property type="molecule type" value="Genomic_DNA"/>
</dbReference>
<feature type="domain" description="Cadherin" evidence="2">
    <location>
        <begin position="722"/>
        <end position="811"/>
    </location>
</feature>
<dbReference type="PROSITE" id="PS50268">
    <property type="entry name" value="CADHERIN_2"/>
    <property type="match status" value="1"/>
</dbReference>
<feature type="compositionally biased region" description="Basic and acidic residues" evidence="1">
    <location>
        <begin position="114"/>
        <end position="123"/>
    </location>
</feature>
<feature type="region of interest" description="Disordered" evidence="1">
    <location>
        <begin position="1"/>
        <end position="376"/>
    </location>
</feature>
<dbReference type="PROSITE" id="PS00330">
    <property type="entry name" value="HEMOLYSIN_CALCIUM"/>
    <property type="match status" value="1"/>
</dbReference>
<dbReference type="InterPro" id="IPR002126">
    <property type="entry name" value="Cadherin-like_dom"/>
</dbReference>
<dbReference type="Pfam" id="PF13448">
    <property type="entry name" value="DUF4114"/>
    <property type="match status" value="1"/>
</dbReference>
<dbReference type="GO" id="GO:0005509">
    <property type="term" value="F:calcium ion binding"/>
    <property type="evidence" value="ECO:0007669"/>
    <property type="project" value="InterPro"/>
</dbReference>
<feature type="compositionally biased region" description="Acidic residues" evidence="1">
    <location>
        <begin position="1312"/>
        <end position="1325"/>
    </location>
</feature>
<feature type="compositionally biased region" description="Gly residues" evidence="1">
    <location>
        <begin position="208"/>
        <end position="366"/>
    </location>
</feature>
<keyword evidence="4" id="KW-1185">Reference proteome</keyword>
<proteinExistence type="predicted"/>
<organism evidence="3 4">
    <name type="scientific">Roseospira visakhapatnamensis</name>
    <dbReference type="NCBI Taxonomy" id="390880"/>
    <lineage>
        <taxon>Bacteria</taxon>
        <taxon>Pseudomonadati</taxon>
        <taxon>Pseudomonadota</taxon>
        <taxon>Alphaproteobacteria</taxon>
        <taxon>Rhodospirillales</taxon>
        <taxon>Rhodospirillaceae</taxon>
        <taxon>Roseospira</taxon>
    </lineage>
</organism>
<dbReference type="InterPro" id="IPR011049">
    <property type="entry name" value="Serralysin-like_metalloprot_C"/>
</dbReference>
<gene>
    <name evidence="3" type="ORF">GGD89_003222</name>
</gene>
<dbReference type="InterPro" id="IPR025193">
    <property type="entry name" value="DUF4114"/>
</dbReference>
<feature type="compositionally biased region" description="Basic and acidic residues" evidence="1">
    <location>
        <begin position="1"/>
        <end position="16"/>
    </location>
</feature>
<dbReference type="GO" id="GO:0007156">
    <property type="term" value="P:homophilic cell adhesion via plasma membrane adhesion molecules"/>
    <property type="evidence" value="ECO:0007669"/>
    <property type="project" value="InterPro"/>
</dbReference>
<feature type="region of interest" description="Disordered" evidence="1">
    <location>
        <begin position="540"/>
        <end position="569"/>
    </location>
</feature>
<protein>
    <recommendedName>
        <fullName evidence="2">Cadherin domain-containing protein</fullName>
    </recommendedName>
</protein>
<name>A0A7W6WBJ3_9PROT</name>
<evidence type="ECO:0000259" key="2">
    <source>
        <dbReference type="PROSITE" id="PS50268"/>
    </source>
</evidence>
<dbReference type="Proteomes" id="UP000554286">
    <property type="component" value="Unassembled WGS sequence"/>
</dbReference>
<dbReference type="GO" id="GO:0016020">
    <property type="term" value="C:membrane"/>
    <property type="evidence" value="ECO:0007669"/>
    <property type="project" value="InterPro"/>
</dbReference>
<dbReference type="RefSeq" id="WP_184047183.1">
    <property type="nucleotide sequence ID" value="NZ_JACIGK010000029.1"/>
</dbReference>
<feature type="region of interest" description="Disordered" evidence="1">
    <location>
        <begin position="1264"/>
        <end position="1411"/>
    </location>
</feature>
<feature type="compositionally biased region" description="Acidic residues" evidence="1">
    <location>
        <begin position="1288"/>
        <end position="1300"/>
    </location>
</feature>
<dbReference type="Gene3D" id="2.150.10.10">
    <property type="entry name" value="Serralysin-like metalloprotease, C-terminal"/>
    <property type="match status" value="1"/>
</dbReference>
<feature type="compositionally biased region" description="Low complexity" evidence="1">
    <location>
        <begin position="550"/>
        <end position="569"/>
    </location>
</feature>
<reference evidence="3 4" key="1">
    <citation type="submission" date="2020-08" db="EMBL/GenBank/DDBJ databases">
        <title>Genome sequencing of Purple Non-Sulfur Bacteria from various extreme environments.</title>
        <authorList>
            <person name="Mayer M."/>
        </authorList>
    </citation>
    <scope>NUCLEOTIDE SEQUENCE [LARGE SCALE GENOMIC DNA]</scope>
    <source>
        <strain evidence="3 4">JA131</strain>
    </source>
</reference>
<feature type="compositionally biased region" description="Gly residues" evidence="1">
    <location>
        <begin position="167"/>
        <end position="181"/>
    </location>
</feature>
<evidence type="ECO:0000313" key="4">
    <source>
        <dbReference type="Proteomes" id="UP000554286"/>
    </source>
</evidence>
<evidence type="ECO:0000313" key="3">
    <source>
        <dbReference type="EMBL" id="MBB4267576.1"/>
    </source>
</evidence>
<accession>A0A7W6WBJ3</accession>
<dbReference type="PRINTS" id="PR00313">
    <property type="entry name" value="CABNDNGRPT"/>
</dbReference>
<dbReference type="SUPFAM" id="SSF51120">
    <property type="entry name" value="beta-Roll"/>
    <property type="match status" value="1"/>
</dbReference>